<dbReference type="AlphaFoldDB" id="A0A090AD57"/>
<dbReference type="KEGG" id="tig:THII_0427"/>
<accession>A0A090AD57</accession>
<protein>
    <recommendedName>
        <fullName evidence="3">DUF29 domain-containing protein</fullName>
    </recommendedName>
</protein>
<sequence length="146" mass="17020">MNNAELYEYDFNGWIHNQISLLKAGKTSEINIEHLIEELEDMGKSNLRELESRFVILIAHLLKWQFQPDQPSSSWRGSINEQRIQISRLLRKVPGLKREIPNAIIDAYSDAVMLAIKDTKLSKSTYPQTCPYTIEQLFDDDFYLES</sequence>
<dbReference type="PANTHER" id="PTHR34235">
    <property type="entry name" value="SLR1203 PROTEIN-RELATED"/>
    <property type="match status" value="1"/>
</dbReference>
<gene>
    <name evidence="1" type="ORF">THII_0427</name>
</gene>
<dbReference type="EMBL" id="AP014633">
    <property type="protein sequence ID" value="BAP54724.1"/>
    <property type="molecule type" value="Genomic_DNA"/>
</dbReference>
<dbReference type="Gene3D" id="1.20.1220.20">
    <property type="entry name" value="Uncharcterised protein PF01724"/>
    <property type="match status" value="1"/>
</dbReference>
<name>A0A090AD57_9GAMM</name>
<evidence type="ECO:0008006" key="3">
    <source>
        <dbReference type="Google" id="ProtNLM"/>
    </source>
</evidence>
<reference evidence="1 2" key="1">
    <citation type="journal article" date="2014" name="ISME J.">
        <title>Ecophysiology of Thioploca ingrica as revealed by the complete genome sequence supplemented with proteomic evidence.</title>
        <authorList>
            <person name="Kojima H."/>
            <person name="Ogura Y."/>
            <person name="Yamamoto N."/>
            <person name="Togashi T."/>
            <person name="Mori H."/>
            <person name="Watanabe T."/>
            <person name="Nemoto F."/>
            <person name="Kurokawa K."/>
            <person name="Hayashi T."/>
            <person name="Fukui M."/>
        </authorList>
    </citation>
    <scope>NUCLEOTIDE SEQUENCE [LARGE SCALE GENOMIC DNA]</scope>
</reference>
<evidence type="ECO:0000313" key="2">
    <source>
        <dbReference type="Proteomes" id="UP000031623"/>
    </source>
</evidence>
<keyword evidence="2" id="KW-1185">Reference proteome</keyword>
<dbReference type="InterPro" id="IPR002636">
    <property type="entry name" value="DUF29"/>
</dbReference>
<dbReference type="Pfam" id="PF01724">
    <property type="entry name" value="DUF29"/>
    <property type="match status" value="1"/>
</dbReference>
<dbReference type="Proteomes" id="UP000031623">
    <property type="component" value="Chromosome"/>
</dbReference>
<dbReference type="OrthoDB" id="5766125at2"/>
<evidence type="ECO:0000313" key="1">
    <source>
        <dbReference type="EMBL" id="BAP54724.1"/>
    </source>
</evidence>
<dbReference type="STRING" id="40754.THII_0427"/>
<dbReference type="HOGENOM" id="CLU_116670_0_2_6"/>
<organism evidence="1 2">
    <name type="scientific">Thioploca ingrica</name>
    <dbReference type="NCBI Taxonomy" id="40754"/>
    <lineage>
        <taxon>Bacteria</taxon>
        <taxon>Pseudomonadati</taxon>
        <taxon>Pseudomonadota</taxon>
        <taxon>Gammaproteobacteria</taxon>
        <taxon>Thiotrichales</taxon>
        <taxon>Thiotrichaceae</taxon>
        <taxon>Thioploca</taxon>
    </lineage>
</organism>
<proteinExistence type="predicted"/>